<dbReference type="Proteomes" id="UP000239539">
    <property type="component" value="Unassembled WGS sequence"/>
</dbReference>
<dbReference type="EMBL" id="PVNO01000001">
    <property type="protein sequence ID" value="PRO70860.1"/>
    <property type="molecule type" value="Genomic_DNA"/>
</dbReference>
<name>A0ABX5CWC0_9ALTE</name>
<dbReference type="Pfam" id="PF00857">
    <property type="entry name" value="Isochorismatase"/>
    <property type="match status" value="1"/>
</dbReference>
<organism evidence="2 3">
    <name type="scientific">Alteromonas gracilis</name>
    <dbReference type="NCBI Taxonomy" id="1479524"/>
    <lineage>
        <taxon>Bacteria</taxon>
        <taxon>Pseudomonadati</taxon>
        <taxon>Pseudomonadota</taxon>
        <taxon>Gammaproteobacteria</taxon>
        <taxon>Alteromonadales</taxon>
        <taxon>Alteromonadaceae</taxon>
        <taxon>Alteromonas/Salinimonas group</taxon>
        <taxon>Alteromonas</taxon>
    </lineage>
</organism>
<evidence type="ECO:0000259" key="1">
    <source>
        <dbReference type="Pfam" id="PF00857"/>
    </source>
</evidence>
<reference evidence="3" key="1">
    <citation type="journal article" date="2020" name="Int. J. Syst. Evol. Microbiol.">
        <title>Alteromonas alba sp. nov., a marine bacterium isolated from the seawater of the West Pacific Ocean.</title>
        <authorList>
            <person name="Sun C."/>
            <person name="Wu Y.-H."/>
            <person name="Xamxidin M."/>
            <person name="Cheng H."/>
            <person name="Xu X.-W."/>
        </authorList>
    </citation>
    <scope>NUCLEOTIDE SEQUENCE [LARGE SCALE GENOMIC DNA]</scope>
    <source>
        <strain evidence="3">9a2</strain>
    </source>
</reference>
<keyword evidence="3" id="KW-1185">Reference proteome</keyword>
<dbReference type="PANTHER" id="PTHR14119">
    <property type="entry name" value="HYDROLASE"/>
    <property type="match status" value="1"/>
</dbReference>
<gene>
    <name evidence="2" type="ORF">C6Y39_00460</name>
</gene>
<comment type="caution">
    <text evidence="2">The sequence shown here is derived from an EMBL/GenBank/DDBJ whole genome shotgun (WGS) entry which is preliminary data.</text>
</comment>
<dbReference type="RefSeq" id="WP_105929363.1">
    <property type="nucleotide sequence ID" value="NZ_PVNO01000001.1"/>
</dbReference>
<proteinExistence type="predicted"/>
<evidence type="ECO:0000313" key="2">
    <source>
        <dbReference type="EMBL" id="PRO70860.1"/>
    </source>
</evidence>
<evidence type="ECO:0000313" key="3">
    <source>
        <dbReference type="Proteomes" id="UP000239539"/>
    </source>
</evidence>
<dbReference type="InterPro" id="IPR036380">
    <property type="entry name" value="Isochorismatase-like_sf"/>
</dbReference>
<dbReference type="Gene3D" id="3.40.50.850">
    <property type="entry name" value="Isochorismatase-like"/>
    <property type="match status" value="1"/>
</dbReference>
<dbReference type="InterPro" id="IPR050993">
    <property type="entry name" value="Isochorismatase_domain"/>
</dbReference>
<dbReference type="PANTHER" id="PTHR14119:SF3">
    <property type="entry name" value="ISOCHORISMATASE DOMAIN-CONTAINING PROTEIN 2"/>
    <property type="match status" value="1"/>
</dbReference>
<dbReference type="InterPro" id="IPR000868">
    <property type="entry name" value="Isochorismatase-like_dom"/>
</dbReference>
<accession>A0ABX5CWC0</accession>
<sequence length="185" mass="20501">MHLNEEKVGLLIVDIQGTLARRVSDSEAMICKTAKLIQCCKLLDIHVVVLEQNPDGLGGTVHEIETHVASDPHFKKFAFNGVAGIDQFSSEILAYIGKKGLSRWLVVGIEAHVCVYQTVVGLLENDFAVEVIHDCISSRESSNALLAIDNMRERGAQISSFEMTVFELLQSSRHPKFREVLALIK</sequence>
<protein>
    <submittedName>
        <fullName evidence="2">Isochorismatase</fullName>
    </submittedName>
</protein>
<feature type="domain" description="Isochorismatase-like" evidence="1">
    <location>
        <begin position="10"/>
        <end position="160"/>
    </location>
</feature>
<dbReference type="SUPFAM" id="SSF52499">
    <property type="entry name" value="Isochorismatase-like hydrolases"/>
    <property type="match status" value="1"/>
</dbReference>